<protein>
    <submittedName>
        <fullName evidence="1">Uncharacterized protein</fullName>
    </submittedName>
</protein>
<keyword evidence="2" id="KW-1185">Reference proteome</keyword>
<dbReference type="GO" id="GO:0000175">
    <property type="term" value="F:3'-5'-RNA exonuclease activity"/>
    <property type="evidence" value="ECO:0007669"/>
    <property type="project" value="TreeGrafter"/>
</dbReference>
<name>A0A7D9E8J2_PARCT</name>
<comment type="caution">
    <text evidence="1">The sequence shown here is derived from an EMBL/GenBank/DDBJ whole genome shotgun (WGS) entry which is preliminary data.</text>
</comment>
<dbReference type="InterPro" id="IPR050410">
    <property type="entry name" value="CCR4/nocturin_mRNA_transcr"/>
</dbReference>
<dbReference type="InterPro" id="IPR036691">
    <property type="entry name" value="Endo/exonu/phosph_ase_sf"/>
</dbReference>
<evidence type="ECO:0000313" key="1">
    <source>
        <dbReference type="EMBL" id="CAB4002495.1"/>
    </source>
</evidence>
<dbReference type="Proteomes" id="UP001152795">
    <property type="component" value="Unassembled WGS sequence"/>
</dbReference>
<dbReference type="AlphaFoldDB" id="A0A7D9E8J2"/>
<accession>A0A7D9E8J2</accession>
<dbReference type="SUPFAM" id="SSF56219">
    <property type="entry name" value="DNase I-like"/>
    <property type="match status" value="1"/>
</dbReference>
<dbReference type="PANTHER" id="PTHR12121">
    <property type="entry name" value="CARBON CATABOLITE REPRESSOR PROTEIN 4"/>
    <property type="match status" value="1"/>
</dbReference>
<reference evidence="1" key="1">
    <citation type="submission" date="2020-04" db="EMBL/GenBank/DDBJ databases">
        <authorList>
            <person name="Alioto T."/>
            <person name="Alioto T."/>
            <person name="Gomez Garrido J."/>
        </authorList>
    </citation>
    <scope>NUCLEOTIDE SEQUENCE</scope>
    <source>
        <strain evidence="1">A484AB</strain>
    </source>
</reference>
<dbReference type="PANTHER" id="PTHR12121:SF98">
    <property type="entry name" value="ENDONUCLEASE_EXONUCLEASE_PHOSPHATASE DOMAIN-CONTAINING PROTEIN"/>
    <property type="match status" value="1"/>
</dbReference>
<feature type="non-terminal residue" evidence="1">
    <location>
        <position position="114"/>
    </location>
</feature>
<sequence>IVNYDSVVLRKHKKSLTHPFKGSKSAYKSVLGSEPTFTHYECNEDFPKMLGSEFMRDTLDYIWYSSDCLQVNGALEMVNEDLIKPHHACPNHVFPSDHLSLKACFQFPEKPESA</sequence>
<gene>
    <name evidence="1" type="ORF">PACLA_8A004179</name>
</gene>
<proteinExistence type="predicted"/>
<evidence type="ECO:0000313" key="2">
    <source>
        <dbReference type="Proteomes" id="UP001152795"/>
    </source>
</evidence>
<dbReference type="Gene3D" id="3.60.10.10">
    <property type="entry name" value="Endonuclease/exonuclease/phosphatase"/>
    <property type="match status" value="1"/>
</dbReference>
<dbReference type="OrthoDB" id="10253982at2759"/>
<dbReference type="EMBL" id="CACRXK020004373">
    <property type="protein sequence ID" value="CAB4002495.1"/>
    <property type="molecule type" value="Genomic_DNA"/>
</dbReference>
<organism evidence="1 2">
    <name type="scientific">Paramuricea clavata</name>
    <name type="common">Red gorgonian</name>
    <name type="synonym">Violescent sea-whip</name>
    <dbReference type="NCBI Taxonomy" id="317549"/>
    <lineage>
        <taxon>Eukaryota</taxon>
        <taxon>Metazoa</taxon>
        <taxon>Cnidaria</taxon>
        <taxon>Anthozoa</taxon>
        <taxon>Octocorallia</taxon>
        <taxon>Malacalcyonacea</taxon>
        <taxon>Plexauridae</taxon>
        <taxon>Paramuricea</taxon>
    </lineage>
</organism>